<dbReference type="HOGENOM" id="CLU_036637_0_0_1"/>
<gene>
    <name evidence="2" type="ORF">GQ26_0043370</name>
</gene>
<comment type="caution">
    <text evidence="2">The sequence shown here is derived from an EMBL/GenBank/DDBJ whole genome shotgun (WGS) entry which is preliminary data.</text>
</comment>
<feature type="region of interest" description="Disordered" evidence="1">
    <location>
        <begin position="279"/>
        <end position="300"/>
    </location>
</feature>
<evidence type="ECO:0000256" key="1">
    <source>
        <dbReference type="SAM" id="MobiDB-lite"/>
    </source>
</evidence>
<accession>A0A093VHK8</accession>
<sequence length="329" mass="37068">MSSIFAKRQREDDVLGFGDYGHKKSRLDQNINTSFLSARFPFNSPTLSPPLQSTEPSQETNNNNIVFDNTLPEPFRKWREEKKQPAHSSLQHRRPPTLTLDTAMDVDMTQPSPLQNGDNLSPWPTSAKTKAFLNHLQPSPIPHHLLNQSLTISGGRTSTPIYSHFTLNMNTELMADPSQDITSVAPTSTAHKTNESSWWRRRRLPSPISEAGDIPEMEPANNIDRETRHQKEWPDSPSSMDVDGDTLSNMFLQVPEQSLGFPIHTPAKVKAETETMIPIPTTSSTTEPAKRPSVTAPRREKMSFSMGYRADCEKCQMRVPGHYSHIVRS</sequence>
<proteinExistence type="predicted"/>
<feature type="region of interest" description="Disordered" evidence="1">
    <location>
        <begin position="46"/>
        <end position="69"/>
    </location>
</feature>
<reference evidence="2" key="2">
    <citation type="journal article" date="2014" name="PLoS Genet.">
        <title>Signature gene expression reveals novel clues to the molecular mechanisms of dimorphic transition in Penicillium marneffei.</title>
        <authorList>
            <person name="Yang E."/>
            <person name="Wang G."/>
            <person name="Cai J."/>
            <person name="Woo P.C."/>
            <person name="Lau S.K."/>
            <person name="Yuen K.-Y."/>
            <person name="Chow W.-N."/>
            <person name="Lin X."/>
        </authorList>
    </citation>
    <scope>NUCLEOTIDE SEQUENCE</scope>
    <source>
        <strain evidence="2">PM1</strain>
    </source>
</reference>
<name>A0A093VHK8_TALMA</name>
<evidence type="ECO:0000313" key="2">
    <source>
        <dbReference type="EMBL" id="KFX51997.1"/>
    </source>
</evidence>
<dbReference type="eggNOG" id="ENOG502T02S">
    <property type="taxonomic scope" value="Eukaryota"/>
</dbReference>
<dbReference type="AlphaFoldDB" id="A0A093VHK8"/>
<dbReference type="EMBL" id="JPOX01000004">
    <property type="protein sequence ID" value="KFX51997.1"/>
    <property type="molecule type" value="Genomic_DNA"/>
</dbReference>
<organism evidence="2">
    <name type="scientific">Talaromyces marneffei PM1</name>
    <dbReference type="NCBI Taxonomy" id="1077442"/>
    <lineage>
        <taxon>Eukaryota</taxon>
        <taxon>Fungi</taxon>
        <taxon>Dikarya</taxon>
        <taxon>Ascomycota</taxon>
        <taxon>Pezizomycotina</taxon>
        <taxon>Eurotiomycetes</taxon>
        <taxon>Eurotiomycetidae</taxon>
        <taxon>Eurotiales</taxon>
        <taxon>Trichocomaceae</taxon>
        <taxon>Talaromyces</taxon>
        <taxon>Talaromyces sect. Talaromyces</taxon>
    </lineage>
</organism>
<reference key="1">
    <citation type="journal article" date="2014" name="PLoS Genet.">
        <title>Signature Gene Expression Reveals Novel Clues to the Molecular Mechanisms of Dimorphic Transition in Penicillium marneffei.</title>
        <authorList>
            <person name="Yang E."/>
            <person name="Wang G."/>
            <person name="Cai J."/>
            <person name="Woo P.C."/>
            <person name="Lau S.K."/>
            <person name="Yuen K.-Y."/>
            <person name="Chow W.-N."/>
            <person name="Lin X."/>
        </authorList>
    </citation>
    <scope>NUCLEOTIDE SEQUENCE [LARGE SCALE GENOMIC DNA]</scope>
    <source>
        <strain>PM1</strain>
    </source>
</reference>
<protein>
    <submittedName>
        <fullName evidence="2">Uncharacterized protein</fullName>
    </submittedName>
</protein>
<feature type="compositionally biased region" description="Polar residues" evidence="1">
    <location>
        <begin position="46"/>
        <end position="67"/>
    </location>
</feature>